<reference evidence="3" key="2">
    <citation type="submission" date="2025-09" db="UniProtKB">
        <authorList>
            <consortium name="Ensembl"/>
        </authorList>
    </citation>
    <scope>IDENTIFICATION</scope>
</reference>
<evidence type="ECO:0000256" key="1">
    <source>
        <dbReference type="ARBA" id="ARBA00023157"/>
    </source>
</evidence>
<keyword evidence="1" id="KW-1015">Disulfide bond</keyword>
<dbReference type="PANTHER" id="PTHR10083">
    <property type="entry name" value="KUNITZ-TYPE PROTEASE INHIBITOR-RELATED"/>
    <property type="match status" value="1"/>
</dbReference>
<dbReference type="GO" id="GO:0004867">
    <property type="term" value="F:serine-type endopeptidase inhibitor activity"/>
    <property type="evidence" value="ECO:0007669"/>
    <property type="project" value="InterPro"/>
</dbReference>
<feature type="domain" description="BPTI/Kunitz inhibitor" evidence="2">
    <location>
        <begin position="227"/>
        <end position="277"/>
    </location>
</feature>
<dbReference type="AlphaFoldDB" id="A0A3Q4MYY4"/>
<feature type="domain" description="BPTI/Kunitz inhibitor" evidence="2">
    <location>
        <begin position="168"/>
        <end position="218"/>
    </location>
</feature>
<dbReference type="PROSITE" id="PS00280">
    <property type="entry name" value="BPTI_KUNITZ_1"/>
    <property type="match status" value="1"/>
</dbReference>
<dbReference type="SMART" id="SM00131">
    <property type="entry name" value="KU"/>
    <property type="match status" value="4"/>
</dbReference>
<dbReference type="InterPro" id="IPR020901">
    <property type="entry name" value="Prtase_inh_Kunz-CS"/>
</dbReference>
<dbReference type="GeneTree" id="ENSGT00940000164331"/>
<dbReference type="Gene3D" id="4.10.410.10">
    <property type="entry name" value="Pancreatic trypsin inhibitor Kunitz domain"/>
    <property type="match status" value="4"/>
</dbReference>
<dbReference type="InterPro" id="IPR002223">
    <property type="entry name" value="Kunitz_BPTI"/>
</dbReference>
<organism evidence="3 4">
    <name type="scientific">Neolamprologus brichardi</name>
    <name type="common">Fairy cichlid</name>
    <name type="synonym">Lamprologus brichardi</name>
    <dbReference type="NCBI Taxonomy" id="32507"/>
    <lineage>
        <taxon>Eukaryota</taxon>
        <taxon>Metazoa</taxon>
        <taxon>Chordata</taxon>
        <taxon>Craniata</taxon>
        <taxon>Vertebrata</taxon>
        <taxon>Euteleostomi</taxon>
        <taxon>Actinopterygii</taxon>
        <taxon>Neopterygii</taxon>
        <taxon>Teleostei</taxon>
        <taxon>Neoteleostei</taxon>
        <taxon>Acanthomorphata</taxon>
        <taxon>Ovalentaria</taxon>
        <taxon>Cichlomorphae</taxon>
        <taxon>Cichliformes</taxon>
        <taxon>Cichlidae</taxon>
        <taxon>African cichlids</taxon>
        <taxon>Pseudocrenilabrinae</taxon>
        <taxon>Lamprologini</taxon>
        <taxon>Neolamprologus</taxon>
    </lineage>
</organism>
<protein>
    <recommendedName>
        <fullName evidence="2">BPTI/Kunitz inhibitor domain-containing protein</fullName>
    </recommendedName>
</protein>
<reference evidence="3" key="1">
    <citation type="submission" date="2025-08" db="UniProtKB">
        <authorList>
            <consortium name="Ensembl"/>
        </authorList>
    </citation>
    <scope>IDENTIFICATION</scope>
</reference>
<name>A0A3Q4MYY4_NEOBR</name>
<dbReference type="PRINTS" id="PR00759">
    <property type="entry name" value="BASICPTASE"/>
</dbReference>
<dbReference type="Proteomes" id="UP000261580">
    <property type="component" value="Unassembled WGS sequence"/>
</dbReference>
<accession>A0A3Q4MYY4</accession>
<dbReference type="InterPro" id="IPR036880">
    <property type="entry name" value="Kunitz_BPTI_sf"/>
</dbReference>
<feature type="domain" description="BPTI/Kunitz inhibitor" evidence="2">
    <location>
        <begin position="55"/>
        <end position="109"/>
    </location>
</feature>
<dbReference type="PROSITE" id="PS50279">
    <property type="entry name" value="BPTI_KUNITZ_2"/>
    <property type="match status" value="4"/>
</dbReference>
<evidence type="ECO:0000313" key="4">
    <source>
        <dbReference type="Proteomes" id="UP000261580"/>
    </source>
</evidence>
<dbReference type="Ensembl" id="ENSNBRT00000023401.1">
    <property type="protein sequence ID" value="ENSNBRP00000022804.1"/>
    <property type="gene ID" value="ENSNBRG00000017458.1"/>
</dbReference>
<dbReference type="CDD" id="cd00109">
    <property type="entry name" value="Kunitz-type"/>
    <property type="match status" value="2"/>
</dbReference>
<feature type="domain" description="BPTI/Kunitz inhibitor" evidence="2">
    <location>
        <begin position="109"/>
        <end position="164"/>
    </location>
</feature>
<dbReference type="OMA" id="RNIGRIC"/>
<dbReference type="InterPro" id="IPR050098">
    <property type="entry name" value="TFPI/VKTCI-like"/>
</dbReference>
<dbReference type="SUPFAM" id="SSF57362">
    <property type="entry name" value="BPTI-like"/>
    <property type="match status" value="4"/>
</dbReference>
<evidence type="ECO:0000259" key="2">
    <source>
        <dbReference type="PROSITE" id="PS50279"/>
    </source>
</evidence>
<sequence length="296" mass="33994">FSLVYDLLYLLSYRHFYTQTCSLQKFSDDSAVVGCISKGDESEYWAVGDSFVTWCKQNNLQLNVAKTKEFFNFAMYYDVNKDQCTPFLYNGEGGNANRFENERECMRNCSPNAENIYPMDGECNGKYLRYYYDSIDKKCKRFLWTGCLGNGNRFFDYNSCNSTSSKACLLKQTEGGCNGNCVKYYYDSREEKCKEFIWTGCVGNGNRFHDYNSCNSTCSGVKGKNTCLLKRAEGGCNGNCVKYYYDSSDKKCKEFIWTGCSGNGNRFHDYNSCNSSCSGVKCKNDVLSFFLYSFRY</sequence>
<dbReference type="Pfam" id="PF00014">
    <property type="entry name" value="Kunitz_BPTI"/>
    <property type="match status" value="4"/>
</dbReference>
<dbReference type="GO" id="GO:0005615">
    <property type="term" value="C:extracellular space"/>
    <property type="evidence" value="ECO:0007669"/>
    <property type="project" value="TreeGrafter"/>
</dbReference>
<keyword evidence="4" id="KW-1185">Reference proteome</keyword>
<evidence type="ECO:0000313" key="3">
    <source>
        <dbReference type="Ensembl" id="ENSNBRP00000022804.1"/>
    </source>
</evidence>
<proteinExistence type="predicted"/>
<dbReference type="PANTHER" id="PTHR10083:SF373">
    <property type="entry name" value="SERINE PEPTIDASE INHIBITOR, KUNITZ TYPE, 2"/>
    <property type="match status" value="1"/>
</dbReference>